<name>A0A382JWL2_9ZZZZ</name>
<gene>
    <name evidence="1" type="ORF">METZ01_LOCUS269013</name>
</gene>
<sequence>DIEIYNPHGQIDQLLQLKASTSASYVKDALNEYPEIDVVTLEDLDGQMLLANHSNRIISSSISNEDLLSSMESSVESGLDYLPLLGISIIAFSEYTQKEASEFQKTAKFAERISDFLVNGSILASTGFVGIPIVFLKQYLLRSGEKKRQYIKQLNEKLSRQKQSHKRIKQLFNRRDFLKGLAITPIGLQRNYKN</sequence>
<feature type="non-terminal residue" evidence="1">
    <location>
        <position position="1"/>
    </location>
</feature>
<reference evidence="1" key="1">
    <citation type="submission" date="2018-05" db="EMBL/GenBank/DDBJ databases">
        <authorList>
            <person name="Lanie J.A."/>
            <person name="Ng W.-L."/>
            <person name="Kazmierczak K.M."/>
            <person name="Andrzejewski T.M."/>
            <person name="Davidsen T.M."/>
            <person name="Wayne K.J."/>
            <person name="Tettelin H."/>
            <person name="Glass J.I."/>
            <person name="Rusch D."/>
            <person name="Podicherti R."/>
            <person name="Tsui H.-C.T."/>
            <person name="Winkler M.E."/>
        </authorList>
    </citation>
    <scope>NUCLEOTIDE SEQUENCE</scope>
</reference>
<protein>
    <submittedName>
        <fullName evidence="1">Uncharacterized protein</fullName>
    </submittedName>
</protein>
<proteinExistence type="predicted"/>
<dbReference type="EMBL" id="UINC01076722">
    <property type="protein sequence ID" value="SVC16159.1"/>
    <property type="molecule type" value="Genomic_DNA"/>
</dbReference>
<organism evidence="1">
    <name type="scientific">marine metagenome</name>
    <dbReference type="NCBI Taxonomy" id="408172"/>
    <lineage>
        <taxon>unclassified sequences</taxon>
        <taxon>metagenomes</taxon>
        <taxon>ecological metagenomes</taxon>
    </lineage>
</organism>
<accession>A0A382JWL2</accession>
<evidence type="ECO:0000313" key="1">
    <source>
        <dbReference type="EMBL" id="SVC16159.1"/>
    </source>
</evidence>
<dbReference type="AlphaFoldDB" id="A0A382JWL2"/>